<gene>
    <name evidence="2" type="ORF">TCNE_LOCUS19112</name>
</gene>
<feature type="domain" description="DUF5641" evidence="1">
    <location>
        <begin position="10"/>
        <end position="57"/>
    </location>
</feature>
<sequence>MLTTSTSGTANKPRVGDAVLIHDESKPRASWKIGIITKLIKRRDGNIRFTELQCKSQRKFVAH</sequence>
<name>A0A183VEE2_TOXCA</name>
<evidence type="ECO:0000313" key="4">
    <source>
        <dbReference type="WBParaSite" id="TCNE_0001911601-mRNA-1"/>
    </source>
</evidence>
<protein>
    <submittedName>
        <fullName evidence="4">DUF5641 domain-containing protein</fullName>
    </submittedName>
</protein>
<dbReference type="EMBL" id="UYWY01026394">
    <property type="protein sequence ID" value="VDM50433.1"/>
    <property type="molecule type" value="Genomic_DNA"/>
</dbReference>
<dbReference type="Proteomes" id="UP000050794">
    <property type="component" value="Unassembled WGS sequence"/>
</dbReference>
<evidence type="ECO:0000313" key="3">
    <source>
        <dbReference type="Proteomes" id="UP000050794"/>
    </source>
</evidence>
<dbReference type="Pfam" id="PF18701">
    <property type="entry name" value="DUF5641"/>
    <property type="match status" value="1"/>
</dbReference>
<proteinExistence type="predicted"/>
<reference evidence="4" key="1">
    <citation type="submission" date="2016-06" db="UniProtKB">
        <authorList>
            <consortium name="WormBaseParasite"/>
        </authorList>
    </citation>
    <scope>IDENTIFICATION</scope>
</reference>
<organism evidence="3 4">
    <name type="scientific">Toxocara canis</name>
    <name type="common">Canine roundworm</name>
    <dbReference type="NCBI Taxonomy" id="6265"/>
    <lineage>
        <taxon>Eukaryota</taxon>
        <taxon>Metazoa</taxon>
        <taxon>Ecdysozoa</taxon>
        <taxon>Nematoda</taxon>
        <taxon>Chromadorea</taxon>
        <taxon>Rhabditida</taxon>
        <taxon>Spirurina</taxon>
        <taxon>Ascaridomorpha</taxon>
        <taxon>Ascaridoidea</taxon>
        <taxon>Toxocaridae</taxon>
        <taxon>Toxocara</taxon>
    </lineage>
</organism>
<accession>A0A183VEE2</accession>
<dbReference type="InterPro" id="IPR040676">
    <property type="entry name" value="DUF5641"/>
</dbReference>
<evidence type="ECO:0000313" key="2">
    <source>
        <dbReference type="EMBL" id="VDM50433.1"/>
    </source>
</evidence>
<dbReference type="AlphaFoldDB" id="A0A183VEE2"/>
<dbReference type="WBParaSite" id="TCNE_0001911601-mRNA-1">
    <property type="protein sequence ID" value="TCNE_0001911601-mRNA-1"/>
    <property type="gene ID" value="TCNE_0001911601"/>
</dbReference>
<reference evidence="2 3" key="2">
    <citation type="submission" date="2018-11" db="EMBL/GenBank/DDBJ databases">
        <authorList>
            <consortium name="Pathogen Informatics"/>
        </authorList>
    </citation>
    <scope>NUCLEOTIDE SEQUENCE [LARGE SCALE GENOMIC DNA]</scope>
</reference>
<evidence type="ECO:0000259" key="1">
    <source>
        <dbReference type="Pfam" id="PF18701"/>
    </source>
</evidence>
<keyword evidence="3" id="KW-1185">Reference proteome</keyword>